<dbReference type="Proteomes" id="UP000183810">
    <property type="component" value="Chromosome"/>
</dbReference>
<feature type="transmembrane region" description="Helical" evidence="4">
    <location>
        <begin position="52"/>
        <end position="69"/>
    </location>
</feature>
<protein>
    <recommendedName>
        <fullName evidence="7">Platelet-activating factor acetylhydrolase</fullName>
    </recommendedName>
</protein>
<dbReference type="OrthoDB" id="569821at2"/>
<name>A0A1J0VMH9_9NOCA</name>
<keyword evidence="1" id="KW-0378">Hydrolase</keyword>
<keyword evidence="2" id="KW-0442">Lipid degradation</keyword>
<dbReference type="RefSeq" id="WP_071926423.1">
    <property type="nucleotide sequence ID" value="NZ_CP018082.1"/>
</dbReference>
<dbReference type="EMBL" id="CP018082">
    <property type="protein sequence ID" value="APE33233.1"/>
    <property type="molecule type" value="Genomic_DNA"/>
</dbReference>
<dbReference type="Gene3D" id="3.40.50.1820">
    <property type="entry name" value="alpha/beta hydrolase"/>
    <property type="match status" value="1"/>
</dbReference>
<evidence type="ECO:0000313" key="5">
    <source>
        <dbReference type="EMBL" id="APE33233.1"/>
    </source>
</evidence>
<dbReference type="PANTHER" id="PTHR10272">
    <property type="entry name" value="PLATELET-ACTIVATING FACTOR ACETYLHYDROLASE"/>
    <property type="match status" value="1"/>
</dbReference>
<reference evidence="5" key="1">
    <citation type="submission" date="2016-11" db="EMBL/GenBank/DDBJ databases">
        <authorList>
            <person name="Jaros S."/>
            <person name="Januszkiewicz K."/>
            <person name="Wedrychowicz H."/>
        </authorList>
    </citation>
    <scope>NUCLEOTIDE SEQUENCE [LARGE SCALE GENOMIC DNA]</scope>
    <source>
        <strain evidence="5">Y48</strain>
    </source>
</reference>
<dbReference type="PANTHER" id="PTHR10272:SF0">
    <property type="entry name" value="PLATELET-ACTIVATING FACTOR ACETYLHYDROLASE"/>
    <property type="match status" value="1"/>
</dbReference>
<keyword evidence="4" id="KW-0472">Membrane</keyword>
<sequence length="457" mass="48816">MSVIDAVLWGAAVVFAMVLIADPRAARRVAPLVLALLIVGALMQWLVEGFRWHLVPVQLLIALMLGFVLTEGDTEPARRRLVPRSGIGVLAAVSVIPWAVPPVPELPEPTGRYAVGSEIFRWVDQSRAEPATAAGDDRRNVVVQAWYPADQRSPRRWVYLDGHGRLPARVGQLPGFLLAEYSGIDSHASADVPLARDRAQWPVVLFSPGYGAPRAFYTGLVTDLASRGFIVLAVDHPYESGVTELADGTIATTVGQIADDDPDGTRFMTEHLDTRTADLRFVLDQLGRPEVLGPLADRVDLGSLTATGHSLGGAAALSTLSADPRLTAAANIDGTLYGTLAERTLDRPVLLLESDRSETGHSQHYLDGNGALLDRLDAPGFRYEVSQADHYSFTDVPQFLSTPARFVITGIFGGSRGPAATQRATNDILVPFLTGSHNDIPAAAAAHDGISGGPIPG</sequence>
<keyword evidence="6" id="KW-1185">Reference proteome</keyword>
<dbReference type="KEGG" id="nsl:BOX37_03795"/>
<organism evidence="5 6">
    <name type="scientific">Nocardia mangyaensis</name>
    <dbReference type="NCBI Taxonomy" id="2213200"/>
    <lineage>
        <taxon>Bacteria</taxon>
        <taxon>Bacillati</taxon>
        <taxon>Actinomycetota</taxon>
        <taxon>Actinomycetes</taxon>
        <taxon>Mycobacteriales</taxon>
        <taxon>Nocardiaceae</taxon>
        <taxon>Nocardia</taxon>
    </lineage>
</organism>
<keyword evidence="4" id="KW-0812">Transmembrane</keyword>
<evidence type="ECO:0000256" key="3">
    <source>
        <dbReference type="ARBA" id="ARBA00023098"/>
    </source>
</evidence>
<dbReference type="InterPro" id="IPR029058">
    <property type="entry name" value="AB_hydrolase_fold"/>
</dbReference>
<keyword evidence="4" id="KW-1133">Transmembrane helix</keyword>
<feature type="transmembrane region" description="Helical" evidence="4">
    <location>
        <begin position="81"/>
        <end position="100"/>
    </location>
</feature>
<dbReference type="SUPFAM" id="SSF53474">
    <property type="entry name" value="alpha/beta-Hydrolases"/>
    <property type="match status" value="1"/>
</dbReference>
<evidence type="ECO:0000256" key="2">
    <source>
        <dbReference type="ARBA" id="ARBA00022963"/>
    </source>
</evidence>
<evidence type="ECO:0000313" key="6">
    <source>
        <dbReference type="Proteomes" id="UP000183810"/>
    </source>
</evidence>
<gene>
    <name evidence="5" type="ORF">BOX37_03795</name>
</gene>
<evidence type="ECO:0008006" key="7">
    <source>
        <dbReference type="Google" id="ProtNLM"/>
    </source>
</evidence>
<keyword evidence="3" id="KW-0443">Lipid metabolism</keyword>
<evidence type="ECO:0000256" key="1">
    <source>
        <dbReference type="ARBA" id="ARBA00022801"/>
    </source>
</evidence>
<feature type="transmembrane region" description="Helical" evidence="4">
    <location>
        <begin position="6"/>
        <end position="22"/>
    </location>
</feature>
<dbReference type="GO" id="GO:0003847">
    <property type="term" value="F:1-alkyl-2-acetylglycerophosphocholine esterase activity"/>
    <property type="evidence" value="ECO:0007669"/>
    <property type="project" value="TreeGrafter"/>
</dbReference>
<dbReference type="GO" id="GO:0016042">
    <property type="term" value="P:lipid catabolic process"/>
    <property type="evidence" value="ECO:0007669"/>
    <property type="project" value="UniProtKB-KW"/>
</dbReference>
<dbReference type="Pfam" id="PF03403">
    <property type="entry name" value="PAF-AH_p_II"/>
    <property type="match status" value="1"/>
</dbReference>
<feature type="transmembrane region" description="Helical" evidence="4">
    <location>
        <begin position="29"/>
        <end position="46"/>
    </location>
</feature>
<proteinExistence type="predicted"/>
<accession>A0A1J0VMH9</accession>
<dbReference type="AlphaFoldDB" id="A0A1J0VMH9"/>
<evidence type="ECO:0000256" key="4">
    <source>
        <dbReference type="SAM" id="Phobius"/>
    </source>
</evidence>